<proteinExistence type="predicted"/>
<accession>A0AA35W0S3</accession>
<feature type="region of interest" description="Disordered" evidence="1">
    <location>
        <begin position="76"/>
        <end position="124"/>
    </location>
</feature>
<name>A0AA35W0S3_LACSI</name>
<sequence>MEETKKSKRGKKDDDGSFEKTVKETKPKKSPKTKPKKIVQQDVSIAVTESVHSPTVEETQEKETIPSKTRVFHRFKMKSRKSSPQVVRKPQHTHQGVLFREVPAPVFPSSKKRRAEDVAKQLTQKKKKKSRKLIIATTSIEDEERIPKTSEDDLVKQGSIPEDISVIPPEVSHVKSSHEATQTSDITLDVSNMDTNVNMGEEGTKTAAQGTPNVTSDILVSLPSVTSTTDSPTFHNIINTHFTSIFSLQSTDPPKPTSPVDDTMMLENETDNEVQNFEYEVECYHSISS</sequence>
<gene>
    <name evidence="2" type="ORF">LSALG_LOCUS11837</name>
</gene>
<feature type="compositionally biased region" description="Basic residues" evidence="1">
    <location>
        <begin position="28"/>
        <end position="37"/>
    </location>
</feature>
<keyword evidence="3" id="KW-1185">Reference proteome</keyword>
<organism evidence="2 3">
    <name type="scientific">Lactuca saligna</name>
    <name type="common">Willowleaf lettuce</name>
    <dbReference type="NCBI Taxonomy" id="75948"/>
    <lineage>
        <taxon>Eukaryota</taxon>
        <taxon>Viridiplantae</taxon>
        <taxon>Streptophyta</taxon>
        <taxon>Embryophyta</taxon>
        <taxon>Tracheophyta</taxon>
        <taxon>Spermatophyta</taxon>
        <taxon>Magnoliopsida</taxon>
        <taxon>eudicotyledons</taxon>
        <taxon>Gunneridae</taxon>
        <taxon>Pentapetalae</taxon>
        <taxon>asterids</taxon>
        <taxon>campanulids</taxon>
        <taxon>Asterales</taxon>
        <taxon>Asteraceae</taxon>
        <taxon>Cichorioideae</taxon>
        <taxon>Cichorieae</taxon>
        <taxon>Lactucinae</taxon>
        <taxon>Lactuca</taxon>
    </lineage>
</organism>
<reference evidence="2" key="1">
    <citation type="submission" date="2023-04" db="EMBL/GenBank/DDBJ databases">
        <authorList>
            <person name="Vijverberg K."/>
            <person name="Xiong W."/>
            <person name="Schranz E."/>
        </authorList>
    </citation>
    <scope>NUCLEOTIDE SEQUENCE</scope>
</reference>
<dbReference type="AlphaFoldDB" id="A0AA35W0S3"/>
<dbReference type="EMBL" id="OX465078">
    <property type="protein sequence ID" value="CAI9271573.1"/>
    <property type="molecule type" value="Genomic_DNA"/>
</dbReference>
<evidence type="ECO:0000256" key="1">
    <source>
        <dbReference type="SAM" id="MobiDB-lite"/>
    </source>
</evidence>
<protein>
    <submittedName>
        <fullName evidence="2">Uncharacterized protein</fullName>
    </submittedName>
</protein>
<evidence type="ECO:0000313" key="3">
    <source>
        <dbReference type="Proteomes" id="UP001177003"/>
    </source>
</evidence>
<feature type="region of interest" description="Disordered" evidence="1">
    <location>
        <begin position="1"/>
        <end position="39"/>
    </location>
</feature>
<feature type="compositionally biased region" description="Basic residues" evidence="1">
    <location>
        <begin position="1"/>
        <end position="10"/>
    </location>
</feature>
<feature type="compositionally biased region" description="Basic and acidic residues" evidence="1">
    <location>
        <begin position="11"/>
        <end position="27"/>
    </location>
</feature>
<dbReference type="Proteomes" id="UP001177003">
    <property type="component" value="Chromosome 2"/>
</dbReference>
<evidence type="ECO:0000313" key="2">
    <source>
        <dbReference type="EMBL" id="CAI9271573.1"/>
    </source>
</evidence>